<accession>A0A7X0VTP2</accession>
<evidence type="ECO:0000256" key="3">
    <source>
        <dbReference type="ARBA" id="ARBA00023136"/>
    </source>
</evidence>
<keyword evidence="1" id="KW-1003">Cell membrane</keyword>
<dbReference type="Proteomes" id="UP000564644">
    <property type="component" value="Unassembled WGS sequence"/>
</dbReference>
<dbReference type="InterPro" id="IPR006059">
    <property type="entry name" value="SBP"/>
</dbReference>
<dbReference type="RefSeq" id="WP_185127828.1">
    <property type="nucleotide sequence ID" value="NZ_JACJVO010000005.1"/>
</dbReference>
<dbReference type="EMBL" id="JACJVO010000005">
    <property type="protein sequence ID" value="MBB6730161.1"/>
    <property type="molecule type" value="Genomic_DNA"/>
</dbReference>
<dbReference type="PROSITE" id="PS51257">
    <property type="entry name" value="PROKAR_LIPOPROTEIN"/>
    <property type="match status" value="1"/>
</dbReference>
<dbReference type="PANTHER" id="PTHR43649">
    <property type="entry name" value="ARABINOSE-BINDING PROTEIN-RELATED"/>
    <property type="match status" value="1"/>
</dbReference>
<feature type="region of interest" description="Disordered" evidence="6">
    <location>
        <begin position="30"/>
        <end position="59"/>
    </location>
</feature>
<feature type="compositionally biased region" description="Low complexity" evidence="6">
    <location>
        <begin position="30"/>
        <end position="56"/>
    </location>
</feature>
<evidence type="ECO:0000256" key="2">
    <source>
        <dbReference type="ARBA" id="ARBA00022729"/>
    </source>
</evidence>
<evidence type="ECO:0000256" key="5">
    <source>
        <dbReference type="ARBA" id="ARBA00023288"/>
    </source>
</evidence>
<evidence type="ECO:0000313" key="9">
    <source>
        <dbReference type="Proteomes" id="UP000564644"/>
    </source>
</evidence>
<dbReference type="Pfam" id="PF01547">
    <property type="entry name" value="SBP_bac_1"/>
    <property type="match status" value="1"/>
</dbReference>
<keyword evidence="2 7" id="KW-0732">Signal</keyword>
<dbReference type="SUPFAM" id="SSF53850">
    <property type="entry name" value="Periplasmic binding protein-like II"/>
    <property type="match status" value="1"/>
</dbReference>
<organism evidence="8 9">
    <name type="scientific">Cohnella zeiphila</name>
    <dbReference type="NCBI Taxonomy" id="2761120"/>
    <lineage>
        <taxon>Bacteria</taxon>
        <taxon>Bacillati</taxon>
        <taxon>Bacillota</taxon>
        <taxon>Bacilli</taxon>
        <taxon>Bacillales</taxon>
        <taxon>Paenibacillaceae</taxon>
        <taxon>Cohnella</taxon>
    </lineage>
</organism>
<sequence length="554" mass="60511">MTSVKKWLAISSGLVLTASVLGACGNSNNSNNGAASPSASPAASASGSSSPAASASDSGEPLKPITLTFFDKNTGDAFNNPVAQEITKRTGVTVEIQQPTGNPAEKLNLMLASGDLPDIVLMDRSSDIVNKYIAAGALIPLNDLIDKYGPDVKEMYGDTLNKTRYTDGKNYYLSNWYGFSEGEPVFGFNIRKDLLTELAPDKAEGGQPFTADEFEALLKSFKEKYPTINGKPTIALTMDGSNMGAVTGTFKGMYGLKSYYETDGKLQYDVEDPKYREMILYMNKLYREGLIDVDWAINKKESWLQKLSSGAVFASTGAYWDLGDANNALKKDGGEKSEMYAYKVVAPGVDPAKTTYGPSSSLGWDAIGITKANKDPERTMQFINFLASEEGQYLLQWGIEGKDWDMVDGKHVPKPETLQGFKDDFTNYSKKTGIRKWTWFIKSGKGSDGTVYDMAVRYQRGEVDQMAIKNLADSAWNTDAYDNLGPQGGTPEALVAQKVSDIMNQSVTKAIIAKTEDEANAVFDKMLSDMKAAGSEKVEKIINDNYQARLALWK</sequence>
<keyword evidence="4" id="KW-0564">Palmitate</keyword>
<gene>
    <name evidence="8" type="ORF">H7C18_04550</name>
</gene>
<feature type="chain" id="PRO_5038466801" evidence="7">
    <location>
        <begin position="24"/>
        <end position="554"/>
    </location>
</feature>
<evidence type="ECO:0000313" key="8">
    <source>
        <dbReference type="EMBL" id="MBB6730161.1"/>
    </source>
</evidence>
<reference evidence="8 9" key="1">
    <citation type="submission" date="2020-08" db="EMBL/GenBank/DDBJ databases">
        <title>Cohnella phylogeny.</title>
        <authorList>
            <person name="Dunlap C."/>
        </authorList>
    </citation>
    <scope>NUCLEOTIDE SEQUENCE [LARGE SCALE GENOMIC DNA]</scope>
    <source>
        <strain evidence="8 9">CBP 2801</strain>
    </source>
</reference>
<evidence type="ECO:0000256" key="4">
    <source>
        <dbReference type="ARBA" id="ARBA00023139"/>
    </source>
</evidence>
<keyword evidence="9" id="KW-1185">Reference proteome</keyword>
<evidence type="ECO:0000256" key="7">
    <source>
        <dbReference type="SAM" id="SignalP"/>
    </source>
</evidence>
<dbReference type="AlphaFoldDB" id="A0A7X0VTP2"/>
<dbReference type="CDD" id="cd13582">
    <property type="entry name" value="PBP2_AlgQ_like_3"/>
    <property type="match status" value="1"/>
</dbReference>
<dbReference type="PANTHER" id="PTHR43649:SF33">
    <property type="entry name" value="POLYGALACTURONAN_RHAMNOGALACTURONAN-BINDING PROTEIN YTCQ"/>
    <property type="match status" value="1"/>
</dbReference>
<name>A0A7X0VTP2_9BACL</name>
<protein>
    <submittedName>
        <fullName evidence="8">Extracellular solute-binding protein</fullName>
    </submittedName>
</protein>
<comment type="caution">
    <text evidence="8">The sequence shown here is derived from an EMBL/GenBank/DDBJ whole genome shotgun (WGS) entry which is preliminary data.</text>
</comment>
<keyword evidence="5" id="KW-0449">Lipoprotein</keyword>
<evidence type="ECO:0000256" key="1">
    <source>
        <dbReference type="ARBA" id="ARBA00022475"/>
    </source>
</evidence>
<keyword evidence="3" id="KW-0472">Membrane</keyword>
<dbReference type="InterPro" id="IPR050490">
    <property type="entry name" value="Bact_solute-bd_prot1"/>
</dbReference>
<dbReference type="Gene3D" id="3.40.190.10">
    <property type="entry name" value="Periplasmic binding protein-like II"/>
    <property type="match status" value="2"/>
</dbReference>
<evidence type="ECO:0000256" key="6">
    <source>
        <dbReference type="SAM" id="MobiDB-lite"/>
    </source>
</evidence>
<proteinExistence type="predicted"/>
<feature type="signal peptide" evidence="7">
    <location>
        <begin position="1"/>
        <end position="23"/>
    </location>
</feature>